<feature type="transmembrane region" description="Helical" evidence="1">
    <location>
        <begin position="7"/>
        <end position="27"/>
    </location>
</feature>
<keyword evidence="1" id="KW-0812">Transmembrane</keyword>
<dbReference type="GO" id="GO:0016829">
    <property type="term" value="F:lyase activity"/>
    <property type="evidence" value="ECO:0007669"/>
    <property type="project" value="UniProtKB-KW"/>
</dbReference>
<dbReference type="EMBL" id="JAUFQS010000013">
    <property type="protein sequence ID" value="MDN3688893.1"/>
    <property type="molecule type" value="Genomic_DNA"/>
</dbReference>
<gene>
    <name evidence="2" type="ORF">QWZ15_13720</name>
</gene>
<dbReference type="RefSeq" id="WP_163385602.1">
    <property type="nucleotide sequence ID" value="NZ_JAUFQS010000013.1"/>
</dbReference>
<evidence type="ECO:0000256" key="1">
    <source>
        <dbReference type="SAM" id="Phobius"/>
    </source>
</evidence>
<evidence type="ECO:0000313" key="3">
    <source>
        <dbReference type="Proteomes" id="UP001236663"/>
    </source>
</evidence>
<organism evidence="2 3">
    <name type="scientific">Cyclobacterium jeungdonense</name>
    <dbReference type="NCBI Taxonomy" id="708087"/>
    <lineage>
        <taxon>Bacteria</taxon>
        <taxon>Pseudomonadati</taxon>
        <taxon>Bacteroidota</taxon>
        <taxon>Cytophagia</taxon>
        <taxon>Cytophagales</taxon>
        <taxon>Cyclobacteriaceae</taxon>
        <taxon>Cyclobacterium</taxon>
    </lineage>
</organism>
<accession>A0ABT8CAR4</accession>
<keyword evidence="2" id="KW-0456">Lyase</keyword>
<sequence length="292" mass="32639">MKTKKNFLFIYDNLILTLVFIVVILFICSNENKVSAHYFQEDIPKNTLGTELWTAGHEGGDQSEWSLNDGGGEFNSGTGNSAVSSEVAHTGKYSLKMSINTSNGEGHGTRNFRWNELGEHDDLIFTQYFFFPNRIDLDGENDWFNLIQTKGVKFAPGGAGTGPDQINDPHFVLGLKVRGGAGSGGANFLSLSDLQKFWGSQPDESWEAPSGINLPVKKWVKIQMRIIQDRGNRGRILVWQDDQLIIDTRLRNTLRPEVDTNMYSINVYADKTYPTTANIYVDDVSIHLPATP</sequence>
<evidence type="ECO:0000313" key="2">
    <source>
        <dbReference type="EMBL" id="MDN3688893.1"/>
    </source>
</evidence>
<proteinExistence type="predicted"/>
<keyword evidence="1" id="KW-1133">Transmembrane helix</keyword>
<protein>
    <submittedName>
        <fullName evidence="2">Heparin lyase I family protein</fullName>
    </submittedName>
</protein>
<name>A0ABT8CAR4_9BACT</name>
<dbReference type="Gene3D" id="2.60.120.200">
    <property type="match status" value="1"/>
</dbReference>
<reference evidence="3" key="1">
    <citation type="journal article" date="2019" name="Int. J. Syst. Evol. Microbiol.">
        <title>The Global Catalogue of Microorganisms (GCM) 10K type strain sequencing project: providing services to taxonomists for standard genome sequencing and annotation.</title>
        <authorList>
            <consortium name="The Broad Institute Genomics Platform"/>
            <consortium name="The Broad Institute Genome Sequencing Center for Infectious Disease"/>
            <person name="Wu L."/>
            <person name="Ma J."/>
        </authorList>
    </citation>
    <scope>NUCLEOTIDE SEQUENCE [LARGE SCALE GENOMIC DNA]</scope>
    <source>
        <strain evidence="3">CECT 7706</strain>
    </source>
</reference>
<dbReference type="Proteomes" id="UP001236663">
    <property type="component" value="Unassembled WGS sequence"/>
</dbReference>
<keyword evidence="3" id="KW-1185">Reference proteome</keyword>
<comment type="caution">
    <text evidence="2">The sequence shown here is derived from an EMBL/GenBank/DDBJ whole genome shotgun (WGS) entry which is preliminary data.</text>
</comment>
<keyword evidence="1" id="KW-0472">Membrane</keyword>